<evidence type="ECO:0000256" key="1">
    <source>
        <dbReference type="SAM" id="SignalP"/>
    </source>
</evidence>
<organism evidence="2">
    <name type="scientific">Bionectria ochroleuca</name>
    <name type="common">Gliocladium roseum</name>
    <dbReference type="NCBI Taxonomy" id="29856"/>
    <lineage>
        <taxon>Eukaryota</taxon>
        <taxon>Fungi</taxon>
        <taxon>Dikarya</taxon>
        <taxon>Ascomycota</taxon>
        <taxon>Pezizomycotina</taxon>
        <taxon>Sordariomycetes</taxon>
        <taxon>Hypocreomycetidae</taxon>
        <taxon>Hypocreales</taxon>
        <taxon>Bionectriaceae</taxon>
        <taxon>Clonostachys</taxon>
    </lineage>
</organism>
<gene>
    <name evidence="2" type="ORF">BN869_000005019_1</name>
</gene>
<name>A0A0B7K073_BIOOC</name>
<keyword evidence="1" id="KW-0732">Signal</keyword>
<dbReference type="AlphaFoldDB" id="A0A0B7K073"/>
<proteinExistence type="predicted"/>
<evidence type="ECO:0000313" key="2">
    <source>
        <dbReference type="EMBL" id="CEO48962.1"/>
    </source>
</evidence>
<feature type="signal peptide" evidence="1">
    <location>
        <begin position="1"/>
        <end position="21"/>
    </location>
</feature>
<sequence length="104" mass="10896">MVSSYLSGLAVLLAFSSGALAQITTPCTYQEYLCGSTLLTNGYVTADLRTAYALNPNNPVIPDTALSKVLFRCTDTVGTIVGNSYCIVGCGVVGDNLVDDQCTM</sequence>
<reference evidence="2" key="1">
    <citation type="submission" date="2015-01" db="EMBL/GenBank/DDBJ databases">
        <authorList>
            <person name="Durling Mikael"/>
        </authorList>
    </citation>
    <scope>NUCLEOTIDE SEQUENCE</scope>
</reference>
<feature type="chain" id="PRO_5002119103" evidence="1">
    <location>
        <begin position="22"/>
        <end position="104"/>
    </location>
</feature>
<protein>
    <submittedName>
        <fullName evidence="2">Uncharacterized protein</fullName>
    </submittedName>
</protein>
<dbReference type="EMBL" id="CDPU01000012">
    <property type="protein sequence ID" value="CEO48962.1"/>
    <property type="molecule type" value="Genomic_DNA"/>
</dbReference>
<accession>A0A0B7K073</accession>